<comment type="caution">
    <text evidence="2">The sequence shown here is derived from an EMBL/GenBank/DDBJ whole genome shotgun (WGS) entry which is preliminary data.</text>
</comment>
<feature type="region of interest" description="Disordered" evidence="1">
    <location>
        <begin position="1"/>
        <end position="45"/>
    </location>
</feature>
<organism evidence="2 3">
    <name type="scientific">Besnoitia besnoiti</name>
    <name type="common">Apicomplexan protozoan</name>
    <dbReference type="NCBI Taxonomy" id="94643"/>
    <lineage>
        <taxon>Eukaryota</taxon>
        <taxon>Sar</taxon>
        <taxon>Alveolata</taxon>
        <taxon>Apicomplexa</taxon>
        <taxon>Conoidasida</taxon>
        <taxon>Coccidia</taxon>
        <taxon>Eucoccidiorida</taxon>
        <taxon>Eimeriorina</taxon>
        <taxon>Sarcocystidae</taxon>
        <taxon>Besnoitia</taxon>
    </lineage>
</organism>
<proteinExistence type="predicted"/>
<accession>A0A2A9M8U8</accession>
<dbReference type="OrthoDB" id="329347at2759"/>
<evidence type="ECO:0000313" key="2">
    <source>
        <dbReference type="EMBL" id="PFH34908.1"/>
    </source>
</evidence>
<evidence type="ECO:0000256" key="1">
    <source>
        <dbReference type="SAM" id="MobiDB-lite"/>
    </source>
</evidence>
<dbReference type="RefSeq" id="XP_029218917.1">
    <property type="nucleotide sequence ID" value="XM_029365334.1"/>
</dbReference>
<gene>
    <name evidence="2" type="ORF">BESB_069410</name>
</gene>
<keyword evidence="3" id="KW-1185">Reference proteome</keyword>
<evidence type="ECO:0000313" key="3">
    <source>
        <dbReference type="Proteomes" id="UP000224006"/>
    </source>
</evidence>
<dbReference type="VEuPathDB" id="ToxoDB:BESB_069410"/>
<dbReference type="KEGG" id="bbes:BESB_069410"/>
<dbReference type="Proteomes" id="UP000224006">
    <property type="component" value="Chromosome VI"/>
</dbReference>
<name>A0A2A9M8U8_BESBE</name>
<dbReference type="AlphaFoldDB" id="A0A2A9M8U8"/>
<protein>
    <submittedName>
        <fullName evidence="2">Uncharacterized protein</fullName>
    </submittedName>
</protein>
<dbReference type="EMBL" id="NWUJ01000006">
    <property type="protein sequence ID" value="PFH34908.1"/>
    <property type="molecule type" value="Genomic_DNA"/>
</dbReference>
<reference evidence="2 3" key="1">
    <citation type="submission" date="2017-09" db="EMBL/GenBank/DDBJ databases">
        <title>Genome sequencing of Besnoitia besnoiti strain Bb-Ger1.</title>
        <authorList>
            <person name="Schares G."/>
            <person name="Venepally P."/>
            <person name="Lorenzi H.A."/>
        </authorList>
    </citation>
    <scope>NUCLEOTIDE SEQUENCE [LARGE SCALE GENOMIC DNA]</scope>
    <source>
        <strain evidence="2 3">Bb-Ger1</strain>
    </source>
</reference>
<sequence length="768" mass="82654">MTKVGTPAEPNMKTEHDPRAASTIKAQGDNDLDLPSADGANGAPQRDADVLPVLCVLDADNRSGPYLPLGTLSADGDLSSTFFYDTKAHVLKEVGIEEDVLHVAPLPQLSGASSNGCQLCIAITSVARKQAKVEGDHPPGHGKELRCHLVSCSPLAILSSCSLSHYLSGTQGLEGRRSLQSCEDKRKESLQGADKVKASPGACQLAVSDTSPEDGRMRVVLFITLDGDIGNCVYAPLDIVVDGKSFKLAAGSPAPTEHARFGKCEAELLPVLARRRSEDTGSVWRLRMCAQPALGARVSLFCTSNEKALATKSIDSPCGGSSGRTEENERAVLLTADDGAEFKVLSYHRSTCSFAAAKRFRRLLSASRGEESRGGVLLLNAGLCLEWQWSKADSSCRLVLRETTWGAPCSAVFRVELPSSAAGKTPIVLTTGLDSNHPCVVALIWHTKNAVFSIPLHVRSIRASNAVGALATTTFQGASRSSNAKAIDAVASKRDSLLLAAAGVTNDRDRLLCRNLFSFCQSTRLPEEASAKSTVSSRVLLNKCQDLKEIEKWTCRLLQKGILSASAGLVSFLIQHRLQKAAVCCCMDPSIHERDVVRLIHWRPKAFLPVVLHRAPHLSKPLLVQAFQELFSRERGQRSDTALQTLQQVLSWLEQYLNAPPRQQTQQECEKAPPLELLLDFVTVLVDAELSSSFSGNTETGVAGQDEVARLAFSKVLRRVQDLLQPEDGALLRRLEGRLLAALTSAQALGSGDVAVGHSLVRTVTVSL</sequence>
<dbReference type="GeneID" id="40311867"/>